<dbReference type="InterPro" id="IPR051450">
    <property type="entry name" value="Gfo/Idh/MocA_Oxidoreductases"/>
</dbReference>
<dbReference type="PANTHER" id="PTHR43377:SF1">
    <property type="entry name" value="BILIVERDIN REDUCTASE A"/>
    <property type="match status" value="1"/>
</dbReference>
<dbReference type="EMBL" id="PFMS01000048">
    <property type="protein sequence ID" value="PIZ16426.1"/>
    <property type="molecule type" value="Genomic_DNA"/>
</dbReference>
<accession>A0A2H9PBW0</accession>
<comment type="caution">
    <text evidence="2">The sequence shown here is derived from an EMBL/GenBank/DDBJ whole genome shotgun (WGS) entry which is preliminary data.</text>
</comment>
<dbReference type="SUPFAM" id="SSF51735">
    <property type="entry name" value="NAD(P)-binding Rossmann-fold domains"/>
    <property type="match status" value="1"/>
</dbReference>
<gene>
    <name evidence="2" type="ORF">COY51_02855</name>
</gene>
<sequence length="192" mass="21284">MRRSGTLNCEMCRSDPRGGKMEKVKVGIIGAGGRANFQAKSIRDSGKGEPLIVCSPVEEEAKKFAQNYQIEYTLDWKKVIENPQIDAVTVSVPNIFHYEIVSAALKAGKHALVEYPMTLSKKDAEEMIKIAQKKNLVLWVSLTERLENPHLTIKSQLSAIGKPLFAFASYIAAGLRGWYVDLSLRGDPFSAI</sequence>
<evidence type="ECO:0000313" key="3">
    <source>
        <dbReference type="Proteomes" id="UP000234145"/>
    </source>
</evidence>
<dbReference type="PANTHER" id="PTHR43377">
    <property type="entry name" value="BILIVERDIN REDUCTASE A"/>
    <property type="match status" value="1"/>
</dbReference>
<dbReference type="Gene3D" id="3.40.50.720">
    <property type="entry name" value="NAD(P)-binding Rossmann-like Domain"/>
    <property type="match status" value="1"/>
</dbReference>
<dbReference type="AlphaFoldDB" id="A0A2H9PBW0"/>
<name>A0A2H9PBW0_9BACT</name>
<evidence type="ECO:0000313" key="2">
    <source>
        <dbReference type="EMBL" id="PIZ16426.1"/>
    </source>
</evidence>
<dbReference type="Pfam" id="PF01408">
    <property type="entry name" value="GFO_IDH_MocA"/>
    <property type="match status" value="1"/>
</dbReference>
<protein>
    <recommendedName>
        <fullName evidence="1">Gfo/Idh/MocA-like oxidoreductase N-terminal domain-containing protein</fullName>
    </recommendedName>
</protein>
<feature type="domain" description="Gfo/Idh/MocA-like oxidoreductase N-terminal" evidence="1">
    <location>
        <begin position="24"/>
        <end position="140"/>
    </location>
</feature>
<dbReference type="GO" id="GO:0000166">
    <property type="term" value="F:nucleotide binding"/>
    <property type="evidence" value="ECO:0007669"/>
    <property type="project" value="InterPro"/>
</dbReference>
<dbReference type="Proteomes" id="UP000234145">
    <property type="component" value="Unassembled WGS sequence"/>
</dbReference>
<dbReference type="InterPro" id="IPR036291">
    <property type="entry name" value="NAD(P)-bd_dom_sf"/>
</dbReference>
<reference evidence="3" key="1">
    <citation type="submission" date="2017-09" db="EMBL/GenBank/DDBJ databases">
        <title>Depth-based differentiation of microbial function through sediment-hosted aquifers and enrichment of novel symbionts in the deep terrestrial subsurface.</title>
        <authorList>
            <person name="Probst A.J."/>
            <person name="Ladd B."/>
            <person name="Jarett J.K."/>
            <person name="Geller-Mcgrath D.E."/>
            <person name="Sieber C.M.K."/>
            <person name="Emerson J.B."/>
            <person name="Anantharaman K."/>
            <person name="Thomas B.C."/>
            <person name="Malmstrom R."/>
            <person name="Stieglmeier M."/>
            <person name="Klingl A."/>
            <person name="Woyke T."/>
            <person name="Ryan C.M."/>
            <person name="Banfield J.F."/>
        </authorList>
    </citation>
    <scope>NUCLEOTIDE SEQUENCE [LARGE SCALE GENOMIC DNA]</scope>
</reference>
<evidence type="ECO:0000259" key="1">
    <source>
        <dbReference type="Pfam" id="PF01408"/>
    </source>
</evidence>
<proteinExistence type="predicted"/>
<dbReference type="InterPro" id="IPR000683">
    <property type="entry name" value="Gfo/Idh/MocA-like_OxRdtase_N"/>
</dbReference>
<organism evidence="2 3">
    <name type="scientific">Candidatus Desantisbacteria bacterium CG_4_10_14_0_8_um_filter_39_17</name>
    <dbReference type="NCBI Taxonomy" id="1974542"/>
    <lineage>
        <taxon>Bacteria</taxon>
        <taxon>Candidatus Desantisiibacteriota</taxon>
    </lineage>
</organism>